<dbReference type="WBParaSite" id="HPLM_0000235601-mRNA-1">
    <property type="protein sequence ID" value="HPLM_0000235601-mRNA-1"/>
    <property type="gene ID" value="HPLM_0000235601"/>
</dbReference>
<evidence type="ECO:0000313" key="2">
    <source>
        <dbReference type="Proteomes" id="UP000268014"/>
    </source>
</evidence>
<reference evidence="1 2" key="2">
    <citation type="submission" date="2018-11" db="EMBL/GenBank/DDBJ databases">
        <authorList>
            <consortium name="Pathogen Informatics"/>
        </authorList>
    </citation>
    <scope>NUCLEOTIDE SEQUENCE [LARGE SCALE GENOMIC DNA]</scope>
    <source>
        <strain evidence="1 2">MHpl1</strain>
    </source>
</reference>
<protein>
    <submittedName>
        <fullName evidence="3">Ovule protein</fullName>
    </submittedName>
</protein>
<dbReference type="Proteomes" id="UP000268014">
    <property type="component" value="Unassembled WGS sequence"/>
</dbReference>
<dbReference type="STRING" id="6290.A0A0N4VYI5"/>
<accession>A0A0N4VYI5</accession>
<keyword evidence="2" id="KW-1185">Reference proteome</keyword>
<evidence type="ECO:0000313" key="3">
    <source>
        <dbReference type="WBParaSite" id="HPLM_0000235601-mRNA-1"/>
    </source>
</evidence>
<organism evidence="3">
    <name type="scientific">Haemonchus placei</name>
    <name type="common">Barber's pole worm</name>
    <dbReference type="NCBI Taxonomy" id="6290"/>
    <lineage>
        <taxon>Eukaryota</taxon>
        <taxon>Metazoa</taxon>
        <taxon>Ecdysozoa</taxon>
        <taxon>Nematoda</taxon>
        <taxon>Chromadorea</taxon>
        <taxon>Rhabditida</taxon>
        <taxon>Rhabditina</taxon>
        <taxon>Rhabditomorpha</taxon>
        <taxon>Strongyloidea</taxon>
        <taxon>Trichostrongylidae</taxon>
        <taxon>Haemonchus</taxon>
    </lineage>
</organism>
<dbReference type="OrthoDB" id="258392at2759"/>
<gene>
    <name evidence="1" type="ORF">HPLM_LOCUS2348</name>
</gene>
<reference evidence="3" key="1">
    <citation type="submission" date="2017-02" db="UniProtKB">
        <authorList>
            <consortium name="WormBaseParasite"/>
        </authorList>
    </citation>
    <scope>IDENTIFICATION</scope>
</reference>
<sequence length="71" mass="7962">MSNLLGMYGQNDGNAVPDHDYPSEEGWPVGFVPVPIHTVENHIDYVSFMITVLTSYSINLQSLLKGFESWC</sequence>
<name>A0A0N4VYI5_HAEPC</name>
<dbReference type="AlphaFoldDB" id="A0A0N4VYI5"/>
<dbReference type="EMBL" id="UZAF01004645">
    <property type="protein sequence ID" value="VDO14277.1"/>
    <property type="molecule type" value="Genomic_DNA"/>
</dbReference>
<evidence type="ECO:0000313" key="1">
    <source>
        <dbReference type="EMBL" id="VDO14277.1"/>
    </source>
</evidence>
<proteinExistence type="predicted"/>